<accession>A0A5C6F1X9</accession>
<dbReference type="RefSeq" id="WP_246114519.1">
    <property type="nucleotide sequence ID" value="NZ_SJPW01000004.1"/>
</dbReference>
<evidence type="ECO:0000313" key="4">
    <source>
        <dbReference type="Proteomes" id="UP000318288"/>
    </source>
</evidence>
<keyword evidence="2" id="KW-0812">Transmembrane</keyword>
<evidence type="ECO:0000256" key="2">
    <source>
        <dbReference type="SAM" id="Phobius"/>
    </source>
</evidence>
<name>A0A5C6F1X9_9BACT</name>
<evidence type="ECO:0000256" key="1">
    <source>
        <dbReference type="SAM" id="Coils"/>
    </source>
</evidence>
<proteinExistence type="predicted"/>
<dbReference type="PROSITE" id="PS51257">
    <property type="entry name" value="PROKAR_LIPOPROTEIN"/>
    <property type="match status" value="1"/>
</dbReference>
<comment type="caution">
    <text evidence="3">The sequence shown here is derived from an EMBL/GenBank/DDBJ whole genome shotgun (WGS) entry which is preliminary data.</text>
</comment>
<keyword evidence="2" id="KW-0472">Membrane</keyword>
<dbReference type="AlphaFoldDB" id="A0A5C6F1X9"/>
<feature type="transmembrane region" description="Helical" evidence="2">
    <location>
        <begin position="71"/>
        <end position="97"/>
    </location>
</feature>
<feature type="coiled-coil region" evidence="1">
    <location>
        <begin position="38"/>
        <end position="65"/>
    </location>
</feature>
<sequence length="139" mass="15268">MPTKTTSTWALIAIVSLLGTGCGPSPRELSDAQWLDLQTDMQQERAEVGRQRDQLEADRRQWDQRERTEPILAAAVVSAAMLIACGLPLIVVGILFWPRKEPPASDAMCEVLIDEVVLHVSEPKRIVPSSDPPKLASGK</sequence>
<keyword evidence="2" id="KW-1133">Transmembrane helix</keyword>
<reference evidence="3 4" key="1">
    <citation type="submission" date="2019-02" db="EMBL/GenBank/DDBJ databases">
        <title>Deep-cultivation of Planctomycetes and their phenomic and genomic characterization uncovers novel biology.</title>
        <authorList>
            <person name="Wiegand S."/>
            <person name="Jogler M."/>
            <person name="Boedeker C."/>
            <person name="Pinto D."/>
            <person name="Vollmers J."/>
            <person name="Rivas-Marin E."/>
            <person name="Kohn T."/>
            <person name="Peeters S.H."/>
            <person name="Heuer A."/>
            <person name="Rast P."/>
            <person name="Oberbeckmann S."/>
            <person name="Bunk B."/>
            <person name="Jeske O."/>
            <person name="Meyerdierks A."/>
            <person name="Storesund J.E."/>
            <person name="Kallscheuer N."/>
            <person name="Luecker S."/>
            <person name="Lage O.M."/>
            <person name="Pohl T."/>
            <person name="Merkel B.J."/>
            <person name="Hornburger P."/>
            <person name="Mueller R.-W."/>
            <person name="Bruemmer F."/>
            <person name="Labrenz M."/>
            <person name="Spormann A.M."/>
            <person name="Op Den Camp H."/>
            <person name="Overmann J."/>
            <person name="Amann R."/>
            <person name="Jetten M.S.M."/>
            <person name="Mascher T."/>
            <person name="Medema M.H."/>
            <person name="Devos D.P."/>
            <person name="Kaster A.-K."/>
            <person name="Ovreas L."/>
            <person name="Rohde M."/>
            <person name="Galperin M.Y."/>
            <person name="Jogler C."/>
        </authorList>
    </citation>
    <scope>NUCLEOTIDE SEQUENCE [LARGE SCALE GENOMIC DNA]</scope>
    <source>
        <strain evidence="3 4">Poly51</strain>
    </source>
</reference>
<keyword evidence="4" id="KW-1185">Reference proteome</keyword>
<dbReference type="Proteomes" id="UP000318288">
    <property type="component" value="Unassembled WGS sequence"/>
</dbReference>
<evidence type="ECO:0000313" key="3">
    <source>
        <dbReference type="EMBL" id="TWU54387.1"/>
    </source>
</evidence>
<keyword evidence="1" id="KW-0175">Coiled coil</keyword>
<dbReference type="EMBL" id="SJPW01000004">
    <property type="protein sequence ID" value="TWU54387.1"/>
    <property type="molecule type" value="Genomic_DNA"/>
</dbReference>
<gene>
    <name evidence="3" type="ORF">Poly51_31050</name>
</gene>
<organism evidence="3 4">
    <name type="scientific">Rubripirellula tenax</name>
    <dbReference type="NCBI Taxonomy" id="2528015"/>
    <lineage>
        <taxon>Bacteria</taxon>
        <taxon>Pseudomonadati</taxon>
        <taxon>Planctomycetota</taxon>
        <taxon>Planctomycetia</taxon>
        <taxon>Pirellulales</taxon>
        <taxon>Pirellulaceae</taxon>
        <taxon>Rubripirellula</taxon>
    </lineage>
</organism>
<protein>
    <submittedName>
        <fullName evidence="3">Uncharacterized protein</fullName>
    </submittedName>
</protein>